<proteinExistence type="predicted"/>
<organism evidence="1 2">
    <name type="scientific">Vibrio agarivorans</name>
    <dbReference type="NCBI Taxonomy" id="153622"/>
    <lineage>
        <taxon>Bacteria</taxon>
        <taxon>Pseudomonadati</taxon>
        <taxon>Pseudomonadota</taxon>
        <taxon>Gammaproteobacteria</taxon>
        <taxon>Vibrionales</taxon>
        <taxon>Vibrionaceae</taxon>
        <taxon>Vibrio</taxon>
    </lineage>
</organism>
<name>A0ABT7Y7N4_9VIBR</name>
<gene>
    <name evidence="1" type="ORF">QWJ08_21730</name>
</gene>
<sequence length="401" mass="46169">MLKQLDLDKLPQDLSNFIEANIHSDYSDWKTESLIEVRGKEATLYVPIYDDWSYSPDYSEISDIEEELVGFHLVNDDQHSFPDDYEHALVLQRLKLSMADKDDLWTGLEKQMERYLDKSDLNNFYRCKTISEKVTFLFDNNEVNDLLLTSEQYLDIVEHANSLLFNAGELVDLEVLPVKHGAGGYQFTNRNEATHQLKLDDSLQDTIGKELFDAIAYADIEVCFGGHGAVTVKFDKGLFNSKSELLDASFLTLEDAHRFIIENWARNSPYKPEETTVDVLPRMTTVVESNPTCPLEKLFVWYSTESKLLEDEKTTIRAEYNKLNSEYLLKGKINQRRIKAAEAFFEPLLERYNAFSNGDLIGIHNIELQQTDEWKIESDYFSSTDIISTINLVDSLKKAVS</sequence>
<protein>
    <submittedName>
        <fullName evidence="1">Uncharacterized protein</fullName>
    </submittedName>
</protein>
<comment type="caution">
    <text evidence="1">The sequence shown here is derived from an EMBL/GenBank/DDBJ whole genome shotgun (WGS) entry which is preliminary data.</text>
</comment>
<dbReference type="RefSeq" id="WP_289964167.1">
    <property type="nucleotide sequence ID" value="NZ_JAUEOZ010000003.1"/>
</dbReference>
<dbReference type="EMBL" id="JAUEOZ010000003">
    <property type="protein sequence ID" value="MDN2483980.1"/>
    <property type="molecule type" value="Genomic_DNA"/>
</dbReference>
<evidence type="ECO:0000313" key="2">
    <source>
        <dbReference type="Proteomes" id="UP001169719"/>
    </source>
</evidence>
<dbReference type="Proteomes" id="UP001169719">
    <property type="component" value="Unassembled WGS sequence"/>
</dbReference>
<reference evidence="1" key="1">
    <citation type="submission" date="2024-05" db="EMBL/GenBank/DDBJ databases">
        <title>Genome Sequences of Four Agar- Degrading Marine Bacteria.</title>
        <authorList>
            <person name="Phillips E.K."/>
            <person name="Shaffer J.C."/>
            <person name="Henson M.W."/>
            <person name="Temperton B."/>
            <person name="Thrash C.J."/>
            <person name="Martin M.O."/>
        </authorList>
    </citation>
    <scope>NUCLEOTIDE SEQUENCE</scope>
    <source>
        <strain evidence="1">EKP203</strain>
    </source>
</reference>
<keyword evidence="2" id="KW-1185">Reference proteome</keyword>
<accession>A0ABT7Y7N4</accession>
<evidence type="ECO:0000313" key="1">
    <source>
        <dbReference type="EMBL" id="MDN2483980.1"/>
    </source>
</evidence>